<organism evidence="1 2">
    <name type="scientific">Methylobacterium radiodurans</name>
    <dbReference type="NCBI Taxonomy" id="2202828"/>
    <lineage>
        <taxon>Bacteria</taxon>
        <taxon>Pseudomonadati</taxon>
        <taxon>Pseudomonadota</taxon>
        <taxon>Alphaproteobacteria</taxon>
        <taxon>Hyphomicrobiales</taxon>
        <taxon>Methylobacteriaceae</taxon>
        <taxon>Methylobacterium</taxon>
    </lineage>
</organism>
<proteinExistence type="predicted"/>
<protein>
    <submittedName>
        <fullName evidence="1">Uncharacterized protein</fullName>
    </submittedName>
</protein>
<dbReference type="AlphaFoldDB" id="A0A2U8VMT3"/>
<gene>
    <name evidence="1" type="ORF">DK427_02105</name>
</gene>
<dbReference type="OrthoDB" id="7998605at2"/>
<dbReference type="EMBL" id="CP029551">
    <property type="protein sequence ID" value="AWN34676.1"/>
    <property type="molecule type" value="Genomic_DNA"/>
</dbReference>
<evidence type="ECO:0000313" key="2">
    <source>
        <dbReference type="Proteomes" id="UP000246058"/>
    </source>
</evidence>
<evidence type="ECO:0000313" key="1">
    <source>
        <dbReference type="EMBL" id="AWN34676.1"/>
    </source>
</evidence>
<keyword evidence="2" id="KW-1185">Reference proteome</keyword>
<accession>A0A2U8VMT3</accession>
<reference evidence="1 2" key="1">
    <citation type="submission" date="2018-05" db="EMBL/GenBank/DDBJ databases">
        <title>Complete Genome Sequence of Methylobacterium sp. 17Sr1-43.</title>
        <authorList>
            <person name="Srinivasan S."/>
        </authorList>
    </citation>
    <scope>NUCLEOTIDE SEQUENCE [LARGE SCALE GENOMIC DNA]</scope>
    <source>
        <strain evidence="1 2">17Sr1-43</strain>
    </source>
</reference>
<dbReference type="RefSeq" id="WP_109949813.1">
    <property type="nucleotide sequence ID" value="NZ_CP029551.1"/>
</dbReference>
<name>A0A2U8VMT3_9HYPH</name>
<dbReference type="KEGG" id="meti:DK427_02105"/>
<sequence>MPTDIRPRHPAFDPFGERIDGACLRVAVPDGSRARNLAVALFWSVALLLVVGRVHLDAHAASPPAAHASVQVAAGQLGS</sequence>
<dbReference type="Proteomes" id="UP000246058">
    <property type="component" value="Chromosome"/>
</dbReference>